<protein>
    <submittedName>
        <fullName evidence="1">Uncharacterized protein</fullName>
    </submittedName>
</protein>
<gene>
    <name evidence="1" type="ORF">AS594_36935</name>
</gene>
<comment type="caution">
    <text evidence="1">The sequence shown here is derived from an EMBL/GenBank/DDBJ whole genome shotgun (WGS) entry which is preliminary data.</text>
</comment>
<dbReference type="EMBL" id="MEHJ01000002">
    <property type="protein sequence ID" value="OEJ21224.1"/>
    <property type="molecule type" value="Genomic_DNA"/>
</dbReference>
<evidence type="ECO:0000313" key="2">
    <source>
        <dbReference type="Proteomes" id="UP000095759"/>
    </source>
</evidence>
<sequence length="68" mass="7668">MSLETFGREWLRVTPRSISNWETFLDVMEVPRSAWTVSGTMPLRSMVSRINSSARSADSARSTVCPTM</sequence>
<proteinExistence type="predicted"/>
<name>A0A1E5NY52_9ACTN</name>
<dbReference type="Proteomes" id="UP000095759">
    <property type="component" value="Unassembled WGS sequence"/>
</dbReference>
<dbReference type="AlphaFoldDB" id="A0A1E5NY52"/>
<evidence type="ECO:0000313" key="1">
    <source>
        <dbReference type="EMBL" id="OEJ21224.1"/>
    </source>
</evidence>
<keyword evidence="2" id="KW-1185">Reference proteome</keyword>
<reference evidence="1 2" key="1">
    <citation type="submission" date="2016-08" db="EMBL/GenBank/DDBJ databases">
        <title>Complete genome sequence of Streptomyces agglomeratus strain 6-3-2, a novel anti-MRSA actinomycete isolated from Wuli of Tebit, China.</title>
        <authorList>
            <person name="Chen X."/>
        </authorList>
    </citation>
    <scope>NUCLEOTIDE SEQUENCE [LARGE SCALE GENOMIC DNA]</scope>
    <source>
        <strain evidence="1 2">6-3-2</strain>
    </source>
</reference>
<organism evidence="1 2">
    <name type="scientific">Streptomyces agglomeratus</name>
    <dbReference type="NCBI Taxonomy" id="285458"/>
    <lineage>
        <taxon>Bacteria</taxon>
        <taxon>Bacillati</taxon>
        <taxon>Actinomycetota</taxon>
        <taxon>Actinomycetes</taxon>
        <taxon>Kitasatosporales</taxon>
        <taxon>Streptomycetaceae</taxon>
        <taxon>Streptomyces</taxon>
    </lineage>
</organism>
<accession>A0A1E5NY52</accession>